<dbReference type="SUPFAM" id="SSF52047">
    <property type="entry name" value="RNI-like"/>
    <property type="match status" value="1"/>
</dbReference>
<evidence type="ECO:0000256" key="2">
    <source>
        <dbReference type="SAM" id="MobiDB-lite"/>
    </source>
</evidence>
<feature type="region of interest" description="Disordered" evidence="2">
    <location>
        <begin position="389"/>
        <end position="415"/>
    </location>
</feature>
<dbReference type="Gene3D" id="3.80.10.10">
    <property type="entry name" value="Ribonuclease Inhibitor"/>
    <property type="match status" value="1"/>
</dbReference>
<evidence type="ECO:0000313" key="3">
    <source>
        <dbReference type="EMBL" id="KAJ6229401.1"/>
    </source>
</evidence>
<dbReference type="Proteomes" id="UP001150062">
    <property type="component" value="Unassembled WGS sequence"/>
</dbReference>
<sequence>MSELSTNLIEFLDPFTKKMEHFKRNTHNTIRTNYLKKVFDEISRNPNFTSVNLTNKQLRDEDLQIFFQTLQTHCKLACLDLSLNQIGDQGATFLSTILRTKRNGIKRLDLTHNQITDKGAIRLIHSFLRNKKIEEIKLSLNNTSLHILKIIEYLNCRRRNQRVLARQNGFSKKRKRIKNLINKSKIEKEKKEKKITTKATNTNIKARTGLKTSTKTNNRTKSKKKTTTIIKTNINNKAKTKNKKIIIKAERGTKTLTKPRPKKPNAYWSHDEKSIVTHQNLQEQVQDPNQETERFTFHSGYFESKIEEKSGYSTESLAKSNSKCGSEHDSDYSIDDNEISRCLQISNSKFFSQSFNKNLSQSNGNHKIQKDQLKDRDQKTIQQDINISNKQPQKISRNEKRKEDKETEISQCSNNTEKNNLKKSLTKKLQLQNFQKKFIELKLLLDFVVSLNNLDIKTSSEKLNQFQELNWDPIKKELLFIMENRTQINYEHNHIQRKLKSLRNSLNVVKQKSNYANSQLNKHLLQANELIEKIKKQQKLINELKKKKSLQKQKHLPSSKID</sequence>
<dbReference type="InterPro" id="IPR032675">
    <property type="entry name" value="LRR_dom_sf"/>
</dbReference>
<proteinExistence type="predicted"/>
<dbReference type="InterPro" id="IPR001611">
    <property type="entry name" value="Leu-rich_rpt"/>
</dbReference>
<organism evidence="3 4">
    <name type="scientific">Anaeramoeba flamelloides</name>
    <dbReference type="NCBI Taxonomy" id="1746091"/>
    <lineage>
        <taxon>Eukaryota</taxon>
        <taxon>Metamonada</taxon>
        <taxon>Anaeramoebidae</taxon>
        <taxon>Anaeramoeba</taxon>
    </lineage>
</organism>
<reference evidence="3" key="1">
    <citation type="submission" date="2022-08" db="EMBL/GenBank/DDBJ databases">
        <title>Novel sulfate-reducing endosymbionts in the free-living metamonad Anaeramoeba.</title>
        <authorList>
            <person name="Jerlstrom-Hultqvist J."/>
            <person name="Cepicka I."/>
            <person name="Gallot-Lavallee L."/>
            <person name="Salas-Leiva D."/>
            <person name="Curtis B.A."/>
            <person name="Zahonova K."/>
            <person name="Pipaliya S."/>
            <person name="Dacks J."/>
            <person name="Roger A.J."/>
        </authorList>
    </citation>
    <scope>NUCLEOTIDE SEQUENCE</scope>
    <source>
        <strain evidence="3">Schooner1</strain>
    </source>
</reference>
<comment type="caution">
    <text evidence="3">The sequence shown here is derived from an EMBL/GenBank/DDBJ whole genome shotgun (WGS) entry which is preliminary data.</text>
</comment>
<name>A0ABQ8XA12_9EUKA</name>
<evidence type="ECO:0000313" key="4">
    <source>
        <dbReference type="Proteomes" id="UP001150062"/>
    </source>
</evidence>
<keyword evidence="1" id="KW-0175">Coiled coil</keyword>
<dbReference type="Pfam" id="PF13516">
    <property type="entry name" value="LRR_6"/>
    <property type="match status" value="2"/>
</dbReference>
<feature type="coiled-coil region" evidence="1">
    <location>
        <begin position="492"/>
        <end position="554"/>
    </location>
</feature>
<gene>
    <name evidence="3" type="ORF">M0813_07833</name>
</gene>
<protein>
    <submittedName>
        <fullName evidence="3">Ynein regulatory complex subunit 5</fullName>
    </submittedName>
</protein>
<keyword evidence="4" id="KW-1185">Reference proteome</keyword>
<feature type="compositionally biased region" description="Basic and acidic residues" evidence="2">
    <location>
        <begin position="396"/>
        <end position="408"/>
    </location>
</feature>
<evidence type="ECO:0000256" key="1">
    <source>
        <dbReference type="SAM" id="Coils"/>
    </source>
</evidence>
<dbReference type="EMBL" id="JAOAOG010000321">
    <property type="protein sequence ID" value="KAJ6229401.1"/>
    <property type="molecule type" value="Genomic_DNA"/>
</dbReference>
<accession>A0ABQ8XA12</accession>